<evidence type="ECO:0000256" key="6">
    <source>
        <dbReference type="ARBA" id="ARBA00022989"/>
    </source>
</evidence>
<evidence type="ECO:0000256" key="9">
    <source>
        <dbReference type="ARBA" id="ARBA00023136"/>
    </source>
</evidence>
<evidence type="ECO:0000313" key="16">
    <source>
        <dbReference type="WBParaSite" id="PSAMB.scaffold2350size23683.g17458.t1"/>
    </source>
</evidence>
<keyword evidence="10" id="KW-0325">Glycoprotein</keyword>
<evidence type="ECO:0000256" key="1">
    <source>
        <dbReference type="ARBA" id="ARBA00004141"/>
    </source>
</evidence>
<feature type="transmembrane region" description="Helical" evidence="14">
    <location>
        <begin position="12"/>
        <end position="33"/>
    </location>
</feature>
<dbReference type="InterPro" id="IPR001873">
    <property type="entry name" value="ENaC"/>
</dbReference>
<keyword evidence="12 13" id="KW-0407">Ion channel</keyword>
<keyword evidence="3 13" id="KW-0813">Transport</keyword>
<evidence type="ECO:0000256" key="7">
    <source>
        <dbReference type="ARBA" id="ARBA00023053"/>
    </source>
</evidence>
<proteinExistence type="inferred from homology"/>
<keyword evidence="7" id="KW-0915">Sodium</keyword>
<evidence type="ECO:0000256" key="10">
    <source>
        <dbReference type="ARBA" id="ARBA00023180"/>
    </source>
</evidence>
<keyword evidence="11 13" id="KW-0739">Sodium transport</keyword>
<reference evidence="16" key="1">
    <citation type="submission" date="2022-11" db="UniProtKB">
        <authorList>
            <consortium name="WormBaseParasite"/>
        </authorList>
    </citation>
    <scope>IDENTIFICATION</scope>
</reference>
<evidence type="ECO:0000256" key="12">
    <source>
        <dbReference type="ARBA" id="ARBA00023303"/>
    </source>
</evidence>
<keyword evidence="5 13" id="KW-0812">Transmembrane</keyword>
<keyword evidence="4 13" id="KW-0894">Sodium channel</keyword>
<organism evidence="15 16">
    <name type="scientific">Plectus sambesii</name>
    <dbReference type="NCBI Taxonomy" id="2011161"/>
    <lineage>
        <taxon>Eukaryota</taxon>
        <taxon>Metazoa</taxon>
        <taxon>Ecdysozoa</taxon>
        <taxon>Nematoda</taxon>
        <taxon>Chromadorea</taxon>
        <taxon>Plectida</taxon>
        <taxon>Plectina</taxon>
        <taxon>Plectoidea</taxon>
        <taxon>Plectidae</taxon>
        <taxon>Plectus</taxon>
    </lineage>
</organism>
<dbReference type="PANTHER" id="PTHR11690:SF293">
    <property type="entry name" value="ACID-SENSING ION CHANNEL 1"/>
    <property type="match status" value="1"/>
</dbReference>
<comment type="similarity">
    <text evidence="2 13">Belongs to the amiloride-sensitive sodium channel (TC 1.A.6) family.</text>
</comment>
<evidence type="ECO:0000256" key="13">
    <source>
        <dbReference type="RuleBase" id="RU000679"/>
    </source>
</evidence>
<accession>A0A914VSR9</accession>
<evidence type="ECO:0000256" key="4">
    <source>
        <dbReference type="ARBA" id="ARBA00022461"/>
    </source>
</evidence>
<evidence type="ECO:0000313" key="15">
    <source>
        <dbReference type="Proteomes" id="UP000887566"/>
    </source>
</evidence>
<name>A0A914VSR9_9BILA</name>
<evidence type="ECO:0000256" key="8">
    <source>
        <dbReference type="ARBA" id="ARBA00023065"/>
    </source>
</evidence>
<keyword evidence="8 13" id="KW-0406">Ion transport</keyword>
<protein>
    <submittedName>
        <fullName evidence="16">Uncharacterized protein</fullName>
    </submittedName>
</protein>
<dbReference type="Proteomes" id="UP000887566">
    <property type="component" value="Unplaced"/>
</dbReference>
<evidence type="ECO:0000256" key="5">
    <source>
        <dbReference type="ARBA" id="ARBA00022692"/>
    </source>
</evidence>
<evidence type="ECO:0000256" key="14">
    <source>
        <dbReference type="SAM" id="Phobius"/>
    </source>
</evidence>
<evidence type="ECO:0000256" key="11">
    <source>
        <dbReference type="ARBA" id="ARBA00023201"/>
    </source>
</evidence>
<comment type="subcellular location">
    <subcellularLocation>
        <location evidence="1">Membrane</location>
        <topology evidence="1">Multi-pass membrane protein</topology>
    </subcellularLocation>
</comment>
<evidence type="ECO:0000256" key="2">
    <source>
        <dbReference type="ARBA" id="ARBA00007193"/>
    </source>
</evidence>
<dbReference type="PANTHER" id="PTHR11690">
    <property type="entry name" value="AMILORIDE-SENSITIVE SODIUM CHANNEL-RELATED"/>
    <property type="match status" value="1"/>
</dbReference>
<keyword evidence="15" id="KW-1185">Reference proteome</keyword>
<dbReference type="WBParaSite" id="PSAMB.scaffold2350size23683.g17458.t1">
    <property type="protein sequence ID" value="PSAMB.scaffold2350size23683.g17458.t1"/>
    <property type="gene ID" value="PSAMB.scaffold2350size23683.g17458"/>
</dbReference>
<dbReference type="Pfam" id="PF00858">
    <property type="entry name" value="ASC"/>
    <property type="match status" value="1"/>
</dbReference>
<dbReference type="AlphaFoldDB" id="A0A914VSR9"/>
<keyword evidence="9 14" id="KW-0472">Membrane</keyword>
<dbReference type="GO" id="GO:0005886">
    <property type="term" value="C:plasma membrane"/>
    <property type="evidence" value="ECO:0007669"/>
    <property type="project" value="TreeGrafter"/>
</dbReference>
<dbReference type="GO" id="GO:0015280">
    <property type="term" value="F:ligand-gated sodium channel activity"/>
    <property type="evidence" value="ECO:0007669"/>
    <property type="project" value="TreeGrafter"/>
</dbReference>
<sequence>MAHFILPQNNMLVRALTASAIALAIGATLFQMYDRIHYYCAHPLVAVVTETDQDNQTMPAIIVCPGGQFRPSQAYHRFGTFDSFYRGSMDMKHIEEHRCEIIANMRKQNITITSESIAYLELELGRISAILNNKIKRGVTIDLSASWWKEILTSLSNLTETFQNIFPIMMSKLSAKEPFAFRKLPLNITGWYNSHQAFEIAKAFELFRHENMLSKLDVCTDSFLLSDNRTWAALFPEILQCRLGDVNTEPSILRDVHHIQLYPVVVNFLRTASKDLILNCKWMGNACAITDVWTALGKCFRVGPQDESGAFVDRVGDDVSSVNILIDTLNNEFSNKQSKIYFYPQNETEFAQITGGIAVKSGMVSHVAINQIRKSIRDPKNCGTRELLKFKRYTKEKCVWEQKTNPIAAKCGCISDLAPDYFSYATEEMPKMTTAEIYLNETNKFCSLGENLICAPNSIATAYDCPNNCVEVKYEVDMITGHIDDKLIFSRLPLGFDENQVNSLEKLSEYGTFQTAPGYDQLNVVLEQLFEYHLRMMEMFWWKKDENPYYPTWFNNRADYGYGTRGSYFGRPPYVTSSIMPCFEDSFNPA</sequence>
<keyword evidence="6 14" id="KW-1133">Transmembrane helix</keyword>
<evidence type="ECO:0000256" key="3">
    <source>
        <dbReference type="ARBA" id="ARBA00022448"/>
    </source>
</evidence>